<feature type="domain" description="eRF1" evidence="9">
    <location>
        <begin position="155"/>
        <end position="292"/>
    </location>
</feature>
<evidence type="ECO:0000313" key="10">
    <source>
        <dbReference type="EMBL" id="OCK85893.1"/>
    </source>
</evidence>
<dbReference type="Pfam" id="PF03465">
    <property type="entry name" value="eRF1_3"/>
    <property type="match status" value="1"/>
</dbReference>
<gene>
    <name evidence="10" type="ORF">K432DRAFT_377272</name>
</gene>
<dbReference type="InterPro" id="IPR004403">
    <property type="entry name" value="Peptide_chain-rel_eRF1/aRF1"/>
</dbReference>
<dbReference type="Gene3D" id="3.30.420.60">
    <property type="entry name" value="eRF1 domain 2"/>
    <property type="match status" value="1"/>
</dbReference>
<dbReference type="InterPro" id="IPR005142">
    <property type="entry name" value="eRF1_3"/>
</dbReference>
<keyword evidence="11" id="KW-1185">Reference proteome</keyword>
<keyword evidence="5" id="KW-0963">Cytoplasm</keyword>
<dbReference type="AlphaFoldDB" id="A0A8E2JKL7"/>
<dbReference type="FunFam" id="3.30.420.60:FF:000003">
    <property type="entry name" value="Peptide chain release factor subunit 1"/>
    <property type="match status" value="1"/>
</dbReference>
<dbReference type="GO" id="GO:0005737">
    <property type="term" value="C:cytoplasm"/>
    <property type="evidence" value="ECO:0007669"/>
    <property type="project" value="UniProtKB-SubCell"/>
</dbReference>
<protein>
    <recommendedName>
        <fullName evidence="4">Eukaryotic peptide chain release factor subunit 1</fullName>
    </recommendedName>
</protein>
<evidence type="ECO:0000313" key="11">
    <source>
        <dbReference type="Proteomes" id="UP000250266"/>
    </source>
</evidence>
<dbReference type="Pfam" id="PF03464">
    <property type="entry name" value="eRF1_2"/>
    <property type="match status" value="1"/>
</dbReference>
<dbReference type="EMBL" id="KV744812">
    <property type="protein sequence ID" value="OCK85893.1"/>
    <property type="molecule type" value="Genomic_DNA"/>
</dbReference>
<dbReference type="GO" id="GO:0003747">
    <property type="term" value="F:translation release factor activity"/>
    <property type="evidence" value="ECO:0007669"/>
    <property type="project" value="InterPro"/>
</dbReference>
<sequence length="332" mass="36992">MCDNRFHTEALSALLQDDDRFGFIIINGESAMFATLSGNTREILDALSVQLPNKHSRGGQSALRFSRLRDEARQNWVRKVSEAATQHFIADNKVNVSGIVLAGSADFKNDLNQSDMFDQRLRSKVLKVVDVAYGGENGFNQAIELAGEVLGNVKFVQEKKLLQKFFTELGRGSDLASYGVRDTLTALEIGAVETLIVFENLDITRWILKSSTTAGSETILHTNKEQEMDRSLFLEKDNSKEMEVLETIPLLEWLAMKYQDFGATLSIVGDRSREGAQFKEMGGIGAILRYRVDFENFVEDDEDEFEDEDAGNEEYGTGGDDKVQPAGESSSN</sequence>
<keyword evidence="6" id="KW-0648">Protein biosynthesis</keyword>
<dbReference type="InterPro" id="IPR029064">
    <property type="entry name" value="Ribosomal_eL30-like_sf"/>
</dbReference>
<dbReference type="InterPro" id="IPR005141">
    <property type="entry name" value="eRF1_2"/>
</dbReference>
<dbReference type="PANTHER" id="PTHR10113">
    <property type="entry name" value="PEPTIDE CHAIN RELEASE FACTOR SUBUNIT 1"/>
    <property type="match status" value="1"/>
</dbReference>
<evidence type="ECO:0000256" key="6">
    <source>
        <dbReference type="ARBA" id="ARBA00022917"/>
    </source>
</evidence>
<dbReference type="SUPFAM" id="SSF55315">
    <property type="entry name" value="L30e-like"/>
    <property type="match status" value="1"/>
</dbReference>
<name>A0A8E2JKL7_9PEZI</name>
<proteinExistence type="inferred from homology"/>
<comment type="similarity">
    <text evidence="2">Belongs to the eukaryotic release factor 1 family.</text>
</comment>
<evidence type="ECO:0000256" key="2">
    <source>
        <dbReference type="ARBA" id="ARBA00005326"/>
    </source>
</evidence>
<evidence type="ECO:0000259" key="8">
    <source>
        <dbReference type="Pfam" id="PF03464"/>
    </source>
</evidence>
<dbReference type="FunFam" id="3.30.1330.30:FF:000006">
    <property type="entry name" value="Peptide chain release factor subunit 1"/>
    <property type="match status" value="1"/>
</dbReference>
<feature type="domain" description="eRF1" evidence="8">
    <location>
        <begin position="21"/>
        <end position="150"/>
    </location>
</feature>
<reference evidence="10 11" key="1">
    <citation type="journal article" date="2016" name="Nat. Commun.">
        <title>Ectomycorrhizal ecology is imprinted in the genome of the dominant symbiotic fungus Cenococcum geophilum.</title>
        <authorList>
            <consortium name="DOE Joint Genome Institute"/>
            <person name="Peter M."/>
            <person name="Kohler A."/>
            <person name="Ohm R.A."/>
            <person name="Kuo A."/>
            <person name="Krutzmann J."/>
            <person name="Morin E."/>
            <person name="Arend M."/>
            <person name="Barry K.W."/>
            <person name="Binder M."/>
            <person name="Choi C."/>
            <person name="Clum A."/>
            <person name="Copeland A."/>
            <person name="Grisel N."/>
            <person name="Haridas S."/>
            <person name="Kipfer T."/>
            <person name="LaButti K."/>
            <person name="Lindquist E."/>
            <person name="Lipzen A."/>
            <person name="Maire R."/>
            <person name="Meier B."/>
            <person name="Mihaltcheva S."/>
            <person name="Molinier V."/>
            <person name="Murat C."/>
            <person name="Poggeler S."/>
            <person name="Quandt C.A."/>
            <person name="Sperisen C."/>
            <person name="Tritt A."/>
            <person name="Tisserant E."/>
            <person name="Crous P.W."/>
            <person name="Henrissat B."/>
            <person name="Nehls U."/>
            <person name="Egli S."/>
            <person name="Spatafora J.W."/>
            <person name="Grigoriev I.V."/>
            <person name="Martin F.M."/>
        </authorList>
    </citation>
    <scope>NUCLEOTIDE SEQUENCE [LARGE SCALE GENOMIC DNA]</scope>
    <source>
        <strain evidence="10 11">CBS 459.81</strain>
    </source>
</reference>
<comment type="subunit">
    <text evidence="3">Heterodimer of two subunits, one of which binds GTP.</text>
</comment>
<evidence type="ECO:0000256" key="1">
    <source>
        <dbReference type="ARBA" id="ARBA00004496"/>
    </source>
</evidence>
<dbReference type="Gene3D" id="3.30.1330.30">
    <property type="match status" value="1"/>
</dbReference>
<feature type="compositionally biased region" description="Acidic residues" evidence="7">
    <location>
        <begin position="300"/>
        <end position="312"/>
    </location>
</feature>
<evidence type="ECO:0000256" key="3">
    <source>
        <dbReference type="ARBA" id="ARBA00011520"/>
    </source>
</evidence>
<evidence type="ECO:0000259" key="9">
    <source>
        <dbReference type="Pfam" id="PF03465"/>
    </source>
</evidence>
<evidence type="ECO:0000256" key="7">
    <source>
        <dbReference type="SAM" id="MobiDB-lite"/>
    </source>
</evidence>
<evidence type="ECO:0000256" key="5">
    <source>
        <dbReference type="ARBA" id="ARBA00022490"/>
    </source>
</evidence>
<evidence type="ECO:0000256" key="4">
    <source>
        <dbReference type="ARBA" id="ARBA00013382"/>
    </source>
</evidence>
<organism evidence="10 11">
    <name type="scientific">Lepidopterella palustris CBS 459.81</name>
    <dbReference type="NCBI Taxonomy" id="1314670"/>
    <lineage>
        <taxon>Eukaryota</taxon>
        <taxon>Fungi</taxon>
        <taxon>Dikarya</taxon>
        <taxon>Ascomycota</taxon>
        <taxon>Pezizomycotina</taxon>
        <taxon>Dothideomycetes</taxon>
        <taxon>Pleosporomycetidae</taxon>
        <taxon>Mytilinidiales</taxon>
        <taxon>Argynnaceae</taxon>
        <taxon>Lepidopterella</taxon>
    </lineage>
</organism>
<dbReference type="Proteomes" id="UP000250266">
    <property type="component" value="Unassembled WGS sequence"/>
</dbReference>
<feature type="region of interest" description="Disordered" evidence="7">
    <location>
        <begin position="300"/>
        <end position="332"/>
    </location>
</feature>
<comment type="subcellular location">
    <subcellularLocation>
        <location evidence="1">Cytoplasm</location>
    </subcellularLocation>
</comment>
<dbReference type="InterPro" id="IPR042226">
    <property type="entry name" value="eFR1_2_sf"/>
</dbReference>
<dbReference type="SUPFAM" id="SSF53137">
    <property type="entry name" value="Translational machinery components"/>
    <property type="match status" value="1"/>
</dbReference>
<dbReference type="NCBIfam" id="TIGR03676">
    <property type="entry name" value="aRF1_eRF1"/>
    <property type="match status" value="1"/>
</dbReference>
<accession>A0A8E2JKL7</accession>
<dbReference type="OrthoDB" id="10254527at2759"/>